<dbReference type="Proteomes" id="UP000280726">
    <property type="component" value="Unassembled WGS sequence"/>
</dbReference>
<dbReference type="InterPro" id="IPR050642">
    <property type="entry name" value="PDH_E1_Alpha_Subunit"/>
</dbReference>
<dbReference type="InterPro" id="IPR029061">
    <property type="entry name" value="THDP-binding"/>
</dbReference>
<reference evidence="6 7" key="1">
    <citation type="submission" date="2018-11" db="EMBL/GenBank/DDBJ databases">
        <title>Sequencing the genomes of 1000 actinobacteria strains.</title>
        <authorList>
            <person name="Klenk H.-P."/>
        </authorList>
    </citation>
    <scope>NUCLEOTIDE SEQUENCE [LARGE SCALE GENOMIC DNA]</scope>
    <source>
        <strain evidence="6 7">DSM 14418</strain>
    </source>
</reference>
<evidence type="ECO:0000256" key="1">
    <source>
        <dbReference type="ARBA" id="ARBA00001964"/>
    </source>
</evidence>
<proteinExistence type="predicted"/>
<evidence type="ECO:0000313" key="7">
    <source>
        <dbReference type="Proteomes" id="UP000280726"/>
    </source>
</evidence>
<gene>
    <name evidence="6" type="ORF">EDD32_0859</name>
</gene>
<dbReference type="AlphaFoldDB" id="A0A3N4YZ25"/>
<dbReference type="PANTHER" id="PTHR11516:SF60">
    <property type="entry name" value="PYRUVATE DEHYDROGENASE E1 COMPONENT SUBUNIT ALPHA"/>
    <property type="match status" value="1"/>
</dbReference>
<feature type="region of interest" description="Disordered" evidence="4">
    <location>
        <begin position="1"/>
        <end position="24"/>
    </location>
</feature>
<name>A0A3N4YZ25_9MICO</name>
<keyword evidence="2" id="KW-0560">Oxidoreductase</keyword>
<feature type="domain" description="Dehydrogenase E1 component" evidence="5">
    <location>
        <begin position="36"/>
        <end position="338"/>
    </location>
</feature>
<organism evidence="6 7">
    <name type="scientific">Georgenia muralis</name>
    <dbReference type="NCBI Taxonomy" id="154117"/>
    <lineage>
        <taxon>Bacteria</taxon>
        <taxon>Bacillati</taxon>
        <taxon>Actinomycetota</taxon>
        <taxon>Actinomycetes</taxon>
        <taxon>Micrococcales</taxon>
        <taxon>Bogoriellaceae</taxon>
        <taxon>Georgenia</taxon>
    </lineage>
</organism>
<dbReference type="Pfam" id="PF00676">
    <property type="entry name" value="E1_dh"/>
    <property type="match status" value="1"/>
</dbReference>
<accession>A0A3N4YZ25</accession>
<keyword evidence="7" id="KW-1185">Reference proteome</keyword>
<evidence type="ECO:0000256" key="4">
    <source>
        <dbReference type="SAM" id="MobiDB-lite"/>
    </source>
</evidence>
<evidence type="ECO:0000256" key="3">
    <source>
        <dbReference type="ARBA" id="ARBA00023052"/>
    </source>
</evidence>
<dbReference type="GO" id="GO:0006086">
    <property type="term" value="P:pyruvate decarboxylation to acetyl-CoA"/>
    <property type="evidence" value="ECO:0007669"/>
    <property type="project" value="TreeGrafter"/>
</dbReference>
<evidence type="ECO:0000259" key="5">
    <source>
        <dbReference type="Pfam" id="PF00676"/>
    </source>
</evidence>
<protein>
    <submittedName>
        <fullName evidence="6">Pyruvate dehydrogenase E1 component alpha subunit</fullName>
    </submittedName>
</protein>
<keyword evidence="6" id="KW-0670">Pyruvate</keyword>
<keyword evidence="3" id="KW-0786">Thiamine pyrophosphate</keyword>
<dbReference type="InterPro" id="IPR001017">
    <property type="entry name" value="DH_E1"/>
</dbReference>
<dbReference type="CDD" id="cd02000">
    <property type="entry name" value="TPP_E1_PDC_ADC_BCADC"/>
    <property type="match status" value="1"/>
</dbReference>
<comment type="cofactor">
    <cofactor evidence="1">
        <name>thiamine diphosphate</name>
        <dbReference type="ChEBI" id="CHEBI:58937"/>
    </cofactor>
</comment>
<dbReference type="PANTHER" id="PTHR11516">
    <property type="entry name" value="PYRUVATE DEHYDROGENASE E1 COMPONENT, ALPHA SUBUNIT BACTERIAL AND ORGANELLAR"/>
    <property type="match status" value="1"/>
</dbReference>
<dbReference type="SUPFAM" id="SSF52518">
    <property type="entry name" value="Thiamin diphosphate-binding fold (THDP-binding)"/>
    <property type="match status" value="1"/>
</dbReference>
<dbReference type="RefSeq" id="WP_123914964.1">
    <property type="nucleotide sequence ID" value="NZ_RKRA01000001.1"/>
</dbReference>
<sequence length="352" mass="37248">MSTSLSAAAPVPETTDSGSAGSHLPDEVRLSLYETMVLSRTFEEAILREYHADKGPGFDIGKGLVPGEMHLSAGQEPVAAGVCAHLTTDDAVTATHRPHHFAVAHGVDLRKMTAEIFGRETGLGRGRGGHMHLFDPDTHFSCSGIIAEGYPPALGMAFAFRRRGTDRIAVAVTGEGAANQGAFHESLNLAALWRLPVVFVVEDNEWGISVARTASTAVASNADRAAGYGIPGVRVEDNDVEAVHAEAAKAVARARAGEGPSLIEVATLRMWGHFEGDAQGYRPELDSVAGLDPIPRYEQRLREAGVLDDAVVARVKESASARVEDAVAFAKSSPTPDPTDVMTYVFAEGAAR</sequence>
<evidence type="ECO:0000256" key="2">
    <source>
        <dbReference type="ARBA" id="ARBA00023002"/>
    </source>
</evidence>
<dbReference type="GO" id="GO:0004739">
    <property type="term" value="F:pyruvate dehydrogenase (acetyl-transferring) activity"/>
    <property type="evidence" value="ECO:0007669"/>
    <property type="project" value="TreeGrafter"/>
</dbReference>
<dbReference type="Gene3D" id="3.40.50.970">
    <property type="match status" value="1"/>
</dbReference>
<dbReference type="EMBL" id="RKRA01000001">
    <property type="protein sequence ID" value="RPF26419.1"/>
    <property type="molecule type" value="Genomic_DNA"/>
</dbReference>
<comment type="caution">
    <text evidence="6">The sequence shown here is derived from an EMBL/GenBank/DDBJ whole genome shotgun (WGS) entry which is preliminary data.</text>
</comment>
<dbReference type="GO" id="GO:0000287">
    <property type="term" value="F:magnesium ion binding"/>
    <property type="evidence" value="ECO:0007669"/>
    <property type="project" value="UniProtKB-ARBA"/>
</dbReference>
<evidence type="ECO:0000313" key="6">
    <source>
        <dbReference type="EMBL" id="RPF26419.1"/>
    </source>
</evidence>
<dbReference type="OrthoDB" id="9766715at2"/>